<feature type="transmembrane region" description="Helical" evidence="10">
    <location>
        <begin position="474"/>
        <end position="492"/>
    </location>
</feature>
<evidence type="ECO:0000256" key="5">
    <source>
        <dbReference type="ARBA" id="ARBA00022679"/>
    </source>
</evidence>
<feature type="transmembrane region" description="Helical" evidence="10">
    <location>
        <begin position="161"/>
        <end position="178"/>
    </location>
</feature>
<reference evidence="14" key="1">
    <citation type="journal article" date="2017" name="Biotechnol. Biofuels">
        <title>Evaluation of environmental bacterial communities as a factor affecting the growth of duckweed Lemna minor.</title>
        <authorList>
            <person name="Ishizawa H."/>
            <person name="Kuroda M."/>
            <person name="Morikawa M."/>
            <person name="Ike M."/>
        </authorList>
    </citation>
    <scope>NUCLEOTIDE SEQUENCE [LARGE SCALE GENOMIC DNA]</scope>
    <source>
        <strain evidence="14">M6</strain>
    </source>
</reference>
<feature type="transmembrane region" description="Helical" evidence="10">
    <location>
        <begin position="439"/>
        <end position="462"/>
    </location>
</feature>
<organism evidence="13 14">
    <name type="scientific">Asticcacaulis excentricus</name>
    <dbReference type="NCBI Taxonomy" id="78587"/>
    <lineage>
        <taxon>Bacteria</taxon>
        <taxon>Pseudomonadati</taxon>
        <taxon>Pseudomonadota</taxon>
        <taxon>Alphaproteobacteria</taxon>
        <taxon>Caulobacterales</taxon>
        <taxon>Caulobacteraceae</taxon>
        <taxon>Asticcacaulis</taxon>
    </lineage>
</organism>
<evidence type="ECO:0000256" key="9">
    <source>
        <dbReference type="ARBA" id="ARBA00093617"/>
    </source>
</evidence>
<dbReference type="Pfam" id="PF02366">
    <property type="entry name" value="PMT"/>
    <property type="match status" value="1"/>
</dbReference>
<dbReference type="InterPro" id="IPR027005">
    <property type="entry name" value="PMT-like"/>
</dbReference>
<dbReference type="InterPro" id="IPR032421">
    <property type="entry name" value="PMT_4TMC"/>
</dbReference>
<protein>
    <recommendedName>
        <fullName evidence="9 10">Polyprenol-phosphate-mannose--protein mannosyltransferase</fullName>
        <ecNumber evidence="10">2.4.1.-</ecNumber>
    </recommendedName>
</protein>
<evidence type="ECO:0000256" key="6">
    <source>
        <dbReference type="ARBA" id="ARBA00022692"/>
    </source>
</evidence>
<dbReference type="OrthoDB" id="5168580at2"/>
<comment type="function">
    <text evidence="10">Protein O-mannosyltransferase that catalyzes the transfer of a single mannose residue from a polyprenol phospho-mannosyl lipidic donor to the hydroxyl group of selected serine and threonine residues in acceptor proteins.</text>
</comment>
<feature type="transmembrane region" description="Helical" evidence="10">
    <location>
        <begin position="414"/>
        <end position="433"/>
    </location>
</feature>
<feature type="transmembrane region" description="Helical" evidence="10">
    <location>
        <begin position="131"/>
        <end position="155"/>
    </location>
</feature>
<keyword evidence="7 10" id="KW-1133">Transmembrane helix</keyword>
<keyword evidence="8 10" id="KW-0472">Membrane</keyword>
<comment type="subcellular location">
    <subcellularLocation>
        <location evidence="10">Cell membrane</location>
    </subcellularLocation>
    <subcellularLocation>
        <location evidence="1">Endomembrane system</location>
        <topology evidence="1">Multi-pass membrane protein</topology>
    </subcellularLocation>
</comment>
<keyword evidence="5 10" id="KW-0808">Transferase</keyword>
<comment type="pathway">
    <text evidence="2 10">Protein modification; protein glycosylation.</text>
</comment>
<keyword evidence="4 10" id="KW-0328">Glycosyltransferase</keyword>
<reference evidence="14" key="2">
    <citation type="journal article" date="2017" name="Plant Physiol. Biochem.">
        <title>Differential oxidative and antioxidative response of duckweed Lemna minor toward plant growth promoting/inhibiting bacteria.</title>
        <authorList>
            <person name="Ishizawa H."/>
            <person name="Kuroda M."/>
            <person name="Morikawa M."/>
            <person name="Ike M."/>
        </authorList>
    </citation>
    <scope>NUCLEOTIDE SEQUENCE [LARGE SCALE GENOMIC DNA]</scope>
    <source>
        <strain evidence="14">M6</strain>
    </source>
</reference>
<dbReference type="GO" id="GO:0005886">
    <property type="term" value="C:plasma membrane"/>
    <property type="evidence" value="ECO:0007669"/>
    <property type="project" value="UniProtKB-SubCell"/>
</dbReference>
<dbReference type="Pfam" id="PF16192">
    <property type="entry name" value="PMT_4TMC"/>
    <property type="match status" value="1"/>
</dbReference>
<feature type="transmembrane region" description="Helical" evidence="10">
    <location>
        <begin position="263"/>
        <end position="284"/>
    </location>
</feature>
<evidence type="ECO:0000256" key="2">
    <source>
        <dbReference type="ARBA" id="ARBA00004922"/>
    </source>
</evidence>
<evidence type="ECO:0000256" key="3">
    <source>
        <dbReference type="ARBA" id="ARBA00007222"/>
    </source>
</evidence>
<dbReference type="RefSeq" id="WP_126419838.1">
    <property type="nucleotide sequence ID" value="NZ_AP018827.1"/>
</dbReference>
<evidence type="ECO:0000313" key="14">
    <source>
        <dbReference type="Proteomes" id="UP000278756"/>
    </source>
</evidence>
<feature type="transmembrane region" description="Helical" evidence="10">
    <location>
        <begin position="214"/>
        <end position="242"/>
    </location>
</feature>
<evidence type="ECO:0000259" key="11">
    <source>
        <dbReference type="Pfam" id="PF02366"/>
    </source>
</evidence>
<feature type="domain" description="Protein O-mannosyl-transferase C-terminal four TM" evidence="12">
    <location>
        <begin position="339"/>
        <end position="509"/>
    </location>
</feature>
<evidence type="ECO:0000256" key="10">
    <source>
        <dbReference type="RuleBase" id="RU367007"/>
    </source>
</evidence>
<accession>A0A3G9G414</accession>
<dbReference type="EC" id="2.4.1.-" evidence="10"/>
<dbReference type="UniPathway" id="UPA00378"/>
<dbReference type="PANTHER" id="PTHR10050">
    <property type="entry name" value="DOLICHYL-PHOSPHATE-MANNOSE--PROTEIN MANNOSYLTRANSFERASE"/>
    <property type="match status" value="1"/>
</dbReference>
<feature type="transmembrane region" description="Helical" evidence="10">
    <location>
        <begin position="380"/>
        <end position="402"/>
    </location>
</feature>
<comment type="similarity">
    <text evidence="3 10">Belongs to the glycosyltransferase 39 family.</text>
</comment>
<name>A0A3G9G414_9CAUL</name>
<dbReference type="InterPro" id="IPR003342">
    <property type="entry name" value="ArnT-like_N"/>
</dbReference>
<keyword evidence="10" id="KW-1003">Cell membrane</keyword>
<dbReference type="GO" id="GO:0004169">
    <property type="term" value="F:dolichyl-phosphate-mannose-protein mannosyltransferase activity"/>
    <property type="evidence" value="ECO:0007669"/>
    <property type="project" value="UniProtKB-UniRule"/>
</dbReference>
<evidence type="ECO:0000256" key="7">
    <source>
        <dbReference type="ARBA" id="ARBA00022989"/>
    </source>
</evidence>
<keyword evidence="6 10" id="KW-0812">Transmembrane</keyword>
<feature type="transmembrane region" description="Helical" evidence="10">
    <location>
        <begin position="35"/>
        <end position="53"/>
    </location>
</feature>
<evidence type="ECO:0000256" key="8">
    <source>
        <dbReference type="ARBA" id="ARBA00023136"/>
    </source>
</evidence>
<dbReference type="EMBL" id="AP018827">
    <property type="protein sequence ID" value="BBF79793.1"/>
    <property type="molecule type" value="Genomic_DNA"/>
</dbReference>
<sequence length="529" mass="59528">MTDTLLADVKTRWTQLRRGKWGDDSLMQVLGREPVLRWLLGFAVLCLACFNFARDLNDPPSAFWDESYYVTALERYEGHIASYASHPPLGFMLMKVGRDLVGDAKKADSRFLAEVKKTDTRKIPKGYSFTGVRLMGGLFGAAGAVLFYLICLTITREAFSAAIFSLLYVFENALIVHFRAGHLDPFQITFALGGILVWLRAFCDPQKDSWKHAALFGALIGLSFMVKVNTIVLLALPAFTALRDLMRSRWPMDRTIGHIAAKAVAVSASFTAIMVSIFVLHTVLNPVAPDFKSDAGRKDAPFITEPYKAWLEQRGPLTPQVLYDATNGYFRFMNNDFTGIVKTEKNGSNPALWPLMHKNITYRWDAHNGRTSYVQMAGNLFNWTLGGLALLGTLVLLAQRAFQKKPWLDTHDMDMAAAIVGMWVVFMLIHIWLGTQRVMYIYHYFAGLLLSFMLLPLLYQVLKSRFAWIEKHKDYVLGVVCIGAAAGFMWIAPLTYHQPLTRAACEARNVPFKMVPCQPRLKPTPSPSS</sequence>
<dbReference type="AlphaFoldDB" id="A0A3G9G414"/>
<dbReference type="Proteomes" id="UP000278756">
    <property type="component" value="Chromosome 1"/>
</dbReference>
<feature type="transmembrane region" description="Helical" evidence="10">
    <location>
        <begin position="185"/>
        <end position="202"/>
    </location>
</feature>
<evidence type="ECO:0000313" key="13">
    <source>
        <dbReference type="EMBL" id="BBF79793.1"/>
    </source>
</evidence>
<evidence type="ECO:0000259" key="12">
    <source>
        <dbReference type="Pfam" id="PF16192"/>
    </source>
</evidence>
<gene>
    <name evidence="13" type="ORF">EM6_0365</name>
</gene>
<proteinExistence type="inferred from homology"/>
<dbReference type="GO" id="GO:0012505">
    <property type="term" value="C:endomembrane system"/>
    <property type="evidence" value="ECO:0007669"/>
    <property type="project" value="UniProtKB-SubCell"/>
</dbReference>
<feature type="domain" description="ArnT-like N-terminal" evidence="11">
    <location>
        <begin position="46"/>
        <end position="281"/>
    </location>
</feature>
<evidence type="ECO:0000256" key="4">
    <source>
        <dbReference type="ARBA" id="ARBA00022676"/>
    </source>
</evidence>
<evidence type="ECO:0000256" key="1">
    <source>
        <dbReference type="ARBA" id="ARBA00004127"/>
    </source>
</evidence>